<dbReference type="InterPro" id="IPR016161">
    <property type="entry name" value="Ald_DH/histidinol_DH"/>
</dbReference>
<dbReference type="InterPro" id="IPR044151">
    <property type="entry name" value="ALDH_KGSADH"/>
</dbReference>
<dbReference type="GO" id="GO:0016620">
    <property type="term" value="F:oxidoreductase activity, acting on the aldehyde or oxo group of donors, NAD or NADP as acceptor"/>
    <property type="evidence" value="ECO:0007669"/>
    <property type="project" value="InterPro"/>
</dbReference>
<dbReference type="AlphaFoldDB" id="A0A327QVW2"/>
<gene>
    <name evidence="3" type="ORF">LX64_01133</name>
</gene>
<comment type="caution">
    <text evidence="3">The sequence shown here is derived from an EMBL/GenBank/DDBJ whole genome shotgun (WGS) entry which is preliminary data.</text>
</comment>
<organism evidence="3 4">
    <name type="scientific">Chitinophaga skermanii</name>
    <dbReference type="NCBI Taxonomy" id="331697"/>
    <lineage>
        <taxon>Bacteria</taxon>
        <taxon>Pseudomonadati</taxon>
        <taxon>Bacteroidota</taxon>
        <taxon>Chitinophagia</taxon>
        <taxon>Chitinophagales</taxon>
        <taxon>Chitinophagaceae</taxon>
        <taxon>Chitinophaga</taxon>
    </lineage>
</organism>
<feature type="domain" description="Aldehyde dehydrogenase" evidence="2">
    <location>
        <begin position="5"/>
        <end position="387"/>
    </location>
</feature>
<evidence type="ECO:0000313" key="4">
    <source>
        <dbReference type="Proteomes" id="UP000249547"/>
    </source>
</evidence>
<dbReference type="Gene3D" id="3.40.605.10">
    <property type="entry name" value="Aldehyde Dehydrogenase, Chain A, domain 1"/>
    <property type="match status" value="1"/>
</dbReference>
<dbReference type="Gene3D" id="3.40.309.10">
    <property type="entry name" value="Aldehyde Dehydrogenase, Chain A, domain 2"/>
    <property type="match status" value="1"/>
</dbReference>
<dbReference type="RefSeq" id="WP_111596630.1">
    <property type="nucleotide sequence ID" value="NZ_QLLL01000002.1"/>
</dbReference>
<dbReference type="EMBL" id="QLLL01000002">
    <property type="protein sequence ID" value="RAJ08481.1"/>
    <property type="molecule type" value="Genomic_DNA"/>
</dbReference>
<dbReference type="CDD" id="cd07129">
    <property type="entry name" value="ALDH_KGSADH"/>
    <property type="match status" value="1"/>
</dbReference>
<keyword evidence="1" id="KW-0560">Oxidoreductase</keyword>
<protein>
    <submittedName>
        <fullName evidence="3">NADP-dependent aldehyde dehydrogenase</fullName>
    </submittedName>
</protein>
<dbReference type="PANTHER" id="PTHR43353:SF3">
    <property type="entry name" value="ALDEHYDE DEHYDROGENASE-RELATED"/>
    <property type="match status" value="1"/>
</dbReference>
<dbReference type="InterPro" id="IPR015590">
    <property type="entry name" value="Aldehyde_DH_dom"/>
</dbReference>
<dbReference type="InterPro" id="IPR016162">
    <property type="entry name" value="Ald_DH_N"/>
</dbReference>
<evidence type="ECO:0000256" key="1">
    <source>
        <dbReference type="ARBA" id="ARBA00023002"/>
    </source>
</evidence>
<reference evidence="3 4" key="1">
    <citation type="submission" date="2018-06" db="EMBL/GenBank/DDBJ databases">
        <title>Genomic Encyclopedia of Archaeal and Bacterial Type Strains, Phase II (KMG-II): from individual species to whole genera.</title>
        <authorList>
            <person name="Goeker M."/>
        </authorList>
    </citation>
    <scope>NUCLEOTIDE SEQUENCE [LARGE SCALE GENOMIC DNA]</scope>
    <source>
        <strain evidence="3 4">DSM 23857</strain>
    </source>
</reference>
<dbReference type="Pfam" id="PF00171">
    <property type="entry name" value="Aldedh"/>
    <property type="match status" value="1"/>
</dbReference>
<keyword evidence="4" id="KW-1185">Reference proteome</keyword>
<name>A0A327QVW2_9BACT</name>
<evidence type="ECO:0000259" key="2">
    <source>
        <dbReference type="Pfam" id="PF00171"/>
    </source>
</evidence>
<dbReference type="SUPFAM" id="SSF53720">
    <property type="entry name" value="ALDH-like"/>
    <property type="match status" value="1"/>
</dbReference>
<dbReference type="OrthoDB" id="9770537at2"/>
<dbReference type="InterPro" id="IPR016163">
    <property type="entry name" value="Ald_DH_C"/>
</dbReference>
<dbReference type="PANTHER" id="PTHR43353">
    <property type="entry name" value="SUCCINATE-SEMIALDEHYDE DEHYDROGENASE, MITOCHONDRIAL"/>
    <property type="match status" value="1"/>
</dbReference>
<dbReference type="InterPro" id="IPR050740">
    <property type="entry name" value="Aldehyde_DH_Superfamily"/>
</dbReference>
<proteinExistence type="predicted"/>
<sequence length="508" mass="53762">MILQAFDPSTQSYLPGAFETATEAVIEQAVQNSVYAFTQYKQTTAVQRAVFLESIAQEILALGDTLLERAVAESGLPLARITGERGRTVSQLQLFANILREGSYVEAVIDTALPERQPLPRAAIRKMRVPIGPVVVFAASNFPLAFSTAGGDTVSALAAGNPVLLKAHPSHLGTNALVTTAIERAVKTTGMPNGVFASIVGDATVGQQLVQHPSVKAVGFTGSYLGGMAVFRAAQARTEPIPVFAEMGSVNPVLLLPSYLSSHAQQCATQFATSITQGVGQFCTSPGIFFVPNNADGKTFVDALQQALSAIPAGTMLNPGICEHYYVNRNALQTQPGVQALFTGDVAQASGKGSPALFSVTAKEFVQHAQMQVEVFGPTALVVWCDDHTRSQCLEALQGQLTGTVMANTQDLTSYAMDVHLLAEKVGRLIYNGVPTGVEVSYAMVHGGPFPATTAANSTSVGADAITRFTRVLCWQDCPDAFLPAALQDANPLHIWRKVDAQLTQAAL</sequence>
<dbReference type="Proteomes" id="UP000249547">
    <property type="component" value="Unassembled WGS sequence"/>
</dbReference>
<evidence type="ECO:0000313" key="3">
    <source>
        <dbReference type="EMBL" id="RAJ08481.1"/>
    </source>
</evidence>
<accession>A0A327QVW2</accession>